<evidence type="ECO:0000313" key="3">
    <source>
        <dbReference type="Proteomes" id="UP000727490"/>
    </source>
</evidence>
<evidence type="ECO:0000259" key="1">
    <source>
        <dbReference type="Pfam" id="PF14397"/>
    </source>
</evidence>
<dbReference type="Pfam" id="PF14397">
    <property type="entry name" value="ATPgrasp_ST"/>
    <property type="match status" value="1"/>
</dbReference>
<dbReference type="Proteomes" id="UP000727490">
    <property type="component" value="Unassembled WGS sequence"/>
</dbReference>
<sequence>MIKKIYNSLRWFISREKKLSDPSIPFSQKIWCWKNGFFSLHPELYGLNKGNKDNFLDNVTYKRKHPINGIYSKLIDNKAFLHTVFPHTAEIQVIFQKGKEISRVGLDLGDLFESLEKWILKNNQSLIIKPLQGSGGTGVEELKSDNYKEQIKERIINRDSFIINEKISQLRYSNEIFPDSLNTIRFVFFRDLESQEIHIAGCSHRFGTSFSAPADNAKRGGIFTEIDHETGVLGRSFVYLHKKYGGWHDIHPETKAPIKGVQIPNWSQGIQKVIGTLSHLTWLKYGGLDLVFTEGGFKVIEINSLPDLELVQMKNPLFQNQDFSNFFKSL</sequence>
<organism evidence="2 3">
    <name type="scientific">Arthrospiribacter ruber</name>
    <dbReference type="NCBI Taxonomy" id="2487934"/>
    <lineage>
        <taxon>Bacteria</taxon>
        <taxon>Pseudomonadati</taxon>
        <taxon>Bacteroidota</taxon>
        <taxon>Cytophagia</taxon>
        <taxon>Cytophagales</taxon>
        <taxon>Cyclobacteriaceae</taxon>
        <taxon>Arthrospiribacter</taxon>
    </lineage>
</organism>
<dbReference type="EMBL" id="RPHB01000001">
    <property type="protein sequence ID" value="MBW3466346.1"/>
    <property type="molecule type" value="Genomic_DNA"/>
</dbReference>
<dbReference type="SUPFAM" id="SSF56059">
    <property type="entry name" value="Glutathione synthetase ATP-binding domain-like"/>
    <property type="match status" value="1"/>
</dbReference>
<proteinExistence type="predicted"/>
<gene>
    <name evidence="2" type="ORF">EGN73_00775</name>
</gene>
<comment type="caution">
    <text evidence="2">The sequence shown here is derived from an EMBL/GenBank/DDBJ whole genome shotgun (WGS) entry which is preliminary data.</text>
</comment>
<reference evidence="2 3" key="1">
    <citation type="journal article" date="2020" name="Syst. Appl. Microbiol.">
        <title>Arthrospiribacter ruber gen. nov., sp. nov., a novel bacterium isolated from Arthrospira cultures.</title>
        <authorList>
            <person name="Waleron M."/>
            <person name="Misztak A."/>
            <person name="Waleron M.M."/>
            <person name="Furmaniak M."/>
            <person name="Mrozik A."/>
            <person name="Waleron K."/>
        </authorList>
    </citation>
    <scope>NUCLEOTIDE SEQUENCE [LARGE SCALE GENOMIC DNA]</scope>
    <source>
        <strain evidence="2 3">DPMB0001</strain>
    </source>
</reference>
<evidence type="ECO:0000313" key="2">
    <source>
        <dbReference type="EMBL" id="MBW3466346.1"/>
    </source>
</evidence>
<feature type="domain" description="Alpha-L-glutamate ligase-related protein ATP-grasp" evidence="1">
    <location>
        <begin position="101"/>
        <end position="315"/>
    </location>
</feature>
<accession>A0A951M657</accession>
<name>A0A951M657_9BACT</name>
<protein>
    <recommendedName>
        <fullName evidence="1">Alpha-L-glutamate ligase-related protein ATP-grasp domain-containing protein</fullName>
    </recommendedName>
</protein>
<dbReference type="InterPro" id="IPR039523">
    <property type="entry name" value="RimK-rel_E_lig_ATP-grasp"/>
</dbReference>
<dbReference type="AlphaFoldDB" id="A0A951M657"/>
<keyword evidence="3" id="KW-1185">Reference proteome</keyword>